<protein>
    <recommendedName>
        <fullName evidence="4">LRRCT domain-containing protein</fullName>
    </recommendedName>
</protein>
<sequence>MTTVLKSLDLSFNELDEIPFDALQSLQTLEWINLHKNQIAAFSNGDWAQLRFTLTNIFLGENDITELPQIKNGNGNGINYNVPTLADFKSLTWINLDDNKLTSIPDGTLPVTLQTLSASNNMLTQFPMDAIEKMTSLSWVYLNGNYIENIPHTAFEKKTRLDKLDLRDNGIRELSRTMFNGSITIKDLLLDLNFIRTLPPQAFRGLNLRSLHLTNNRLKEINPKALLGLGPYLELLDLENNYLNGIPKALKQLKRLKLFYIPNNNITEINDDDFESFASVLKALSLARNNLEEVPSNALRDCVKLSHLNIGYNRISRINESDFDNWGEKLHTLILRSNRLTELPANVFRKTPQLRELSLSFNKLHYIHKDAFADIENLESLEISFGMHTEEFPRELLKPLRNLVWLSLDNNQIRTITSNSFVPFSRLQYLNLESNRLEKIHSDLFPGSVLHDLRDVRLSYNNIAELDENSFSNLRSLQTLLLNGNKLKKLNGRSFADLSNLMALSLTNNQIRTIAPRAFVNLPNLMRLELQNNELKVLSLHSFLNVTNPDAPMLWNLSYNQIVNLTGGFTGNEMHVKVLDLSHNNIQEIPINCLQNFAKSLKTLNLGYNGVSKLVRNAFGELKFLEVLNLERNNILKIDRRAFDGLDLLQIINLSENHIDQLQTDQFKNLDNLRYLDLTNNHIRSVSREIFQNTRLEFLVLSSNHFVVVPNSALGEIGYTLRYLDMSDNQIEHLDSTMFREIPYLTHLNLSTNRLTILPDNVFIWVGNLLVLDLSHNRLRSNFKELFHNVQKLKRLRLANTGLINVPTLPLPNLTELDLSSNNIETVYVNSVEYLVKLRTLVLSDNKLNHVPSKIWNFMPLLKKLDLSRNPIKIITKDSFYGLHSLQQLDVSSLRSLERFDSDSFAKMKMLSKIKIQTWPQIEKYRFRLGNLLANVPSLKHLIVEIMETHLTDQLLGSFNPKLKNLEISGTNLRSIDVDAFDGIEEVRELTLRIRNTSLRTLKPGVLYKLQNIPHFTLDLSRNKFKSLSPHSLCPDDINYQNIRTKLIAGEPLLPGGLTLNDNPWVCDCGLTWLGYWLRRWLRETVQIHTVVLEVAQQMNDLIRSATCTDSSGQQIAIVDLYPEDLSCHASALSRGGSEKAKNLNVYAHLKKYLEAGCTDILEIEYL</sequence>
<dbReference type="Proteomes" id="UP001359485">
    <property type="component" value="Unassembled WGS sequence"/>
</dbReference>
<dbReference type="PANTHER" id="PTHR45712">
    <property type="entry name" value="AGAP008170-PA"/>
    <property type="match status" value="1"/>
</dbReference>
<dbReference type="PRINTS" id="PR00019">
    <property type="entry name" value="LEURICHRPT"/>
</dbReference>
<keyword evidence="2" id="KW-0732">Signal</keyword>
<evidence type="ECO:0000313" key="6">
    <source>
        <dbReference type="Proteomes" id="UP001359485"/>
    </source>
</evidence>
<comment type="caution">
    <text evidence="5">The sequence shown here is derived from an EMBL/GenBank/DDBJ whole genome shotgun (WGS) entry which is preliminary data.</text>
</comment>
<dbReference type="InterPro" id="IPR032675">
    <property type="entry name" value="LRR_dom_sf"/>
</dbReference>
<evidence type="ECO:0000256" key="1">
    <source>
        <dbReference type="ARBA" id="ARBA00022614"/>
    </source>
</evidence>
<dbReference type="SUPFAM" id="SSF52047">
    <property type="entry name" value="RNI-like"/>
    <property type="match status" value="1"/>
</dbReference>
<dbReference type="EMBL" id="JAWJWF010000046">
    <property type="protein sequence ID" value="KAK6623767.1"/>
    <property type="molecule type" value="Genomic_DNA"/>
</dbReference>
<feature type="domain" description="LRRCT" evidence="4">
    <location>
        <begin position="1063"/>
        <end position="1129"/>
    </location>
</feature>
<evidence type="ECO:0000313" key="5">
    <source>
        <dbReference type="EMBL" id="KAK6623767.1"/>
    </source>
</evidence>
<accession>A0ABR1AMS2</accession>
<dbReference type="Pfam" id="PF13855">
    <property type="entry name" value="LRR_8"/>
    <property type="match status" value="10"/>
</dbReference>
<dbReference type="InterPro" id="IPR050333">
    <property type="entry name" value="SLRP"/>
</dbReference>
<keyword evidence="3" id="KW-0677">Repeat</keyword>
<organism evidence="5 6">
    <name type="scientific">Polyplax serrata</name>
    <name type="common">Common mouse louse</name>
    <dbReference type="NCBI Taxonomy" id="468196"/>
    <lineage>
        <taxon>Eukaryota</taxon>
        <taxon>Metazoa</taxon>
        <taxon>Ecdysozoa</taxon>
        <taxon>Arthropoda</taxon>
        <taxon>Hexapoda</taxon>
        <taxon>Insecta</taxon>
        <taxon>Pterygota</taxon>
        <taxon>Neoptera</taxon>
        <taxon>Paraneoptera</taxon>
        <taxon>Psocodea</taxon>
        <taxon>Troctomorpha</taxon>
        <taxon>Phthiraptera</taxon>
        <taxon>Anoplura</taxon>
        <taxon>Polyplacidae</taxon>
        <taxon>Polyplax</taxon>
    </lineage>
</organism>
<proteinExistence type="predicted"/>
<dbReference type="InterPro" id="IPR003591">
    <property type="entry name" value="Leu-rich_rpt_typical-subtyp"/>
</dbReference>
<keyword evidence="1" id="KW-0433">Leucine-rich repeat</keyword>
<keyword evidence="6" id="KW-1185">Reference proteome</keyword>
<dbReference type="Pfam" id="PF00560">
    <property type="entry name" value="LRR_1"/>
    <property type="match status" value="3"/>
</dbReference>
<dbReference type="SMART" id="SM00082">
    <property type="entry name" value="LRRCT"/>
    <property type="match status" value="1"/>
</dbReference>
<evidence type="ECO:0000256" key="2">
    <source>
        <dbReference type="ARBA" id="ARBA00022729"/>
    </source>
</evidence>
<dbReference type="SUPFAM" id="SSF52058">
    <property type="entry name" value="L domain-like"/>
    <property type="match status" value="3"/>
</dbReference>
<name>A0ABR1AMS2_POLSC</name>
<reference evidence="5 6" key="1">
    <citation type="submission" date="2023-09" db="EMBL/GenBank/DDBJ databases">
        <title>Genomes of two closely related lineages of the louse Polyplax serrata with different host specificities.</title>
        <authorList>
            <person name="Martinu J."/>
            <person name="Tarabai H."/>
            <person name="Stefka J."/>
            <person name="Hypsa V."/>
        </authorList>
    </citation>
    <scope>NUCLEOTIDE SEQUENCE [LARGE SCALE GENOMIC DNA]</scope>
    <source>
        <strain evidence="5">98ZLc_SE</strain>
    </source>
</reference>
<gene>
    <name evidence="5" type="ORF">RUM44_010623</name>
</gene>
<evidence type="ECO:0000256" key="3">
    <source>
        <dbReference type="ARBA" id="ARBA00022737"/>
    </source>
</evidence>
<dbReference type="InterPro" id="IPR000483">
    <property type="entry name" value="Cys-rich_flank_reg_C"/>
</dbReference>
<dbReference type="PROSITE" id="PS51450">
    <property type="entry name" value="LRR"/>
    <property type="match status" value="8"/>
</dbReference>
<evidence type="ECO:0000259" key="4">
    <source>
        <dbReference type="SMART" id="SM00082"/>
    </source>
</evidence>
<dbReference type="SMART" id="SM00369">
    <property type="entry name" value="LRR_TYP"/>
    <property type="match status" value="32"/>
</dbReference>
<dbReference type="PANTHER" id="PTHR45712:SF31">
    <property type="entry name" value="PODOCAN"/>
    <property type="match status" value="1"/>
</dbReference>
<dbReference type="Gene3D" id="3.80.10.10">
    <property type="entry name" value="Ribonuclease Inhibitor"/>
    <property type="match status" value="9"/>
</dbReference>
<dbReference type="InterPro" id="IPR001611">
    <property type="entry name" value="Leu-rich_rpt"/>
</dbReference>
<dbReference type="SMART" id="SM00365">
    <property type="entry name" value="LRR_SD22"/>
    <property type="match status" value="9"/>
</dbReference>
<dbReference type="SMART" id="SM00364">
    <property type="entry name" value="LRR_BAC"/>
    <property type="match status" value="12"/>
</dbReference>